<dbReference type="PRINTS" id="PR01434">
    <property type="entry name" value="NADHDHGNASE5"/>
</dbReference>
<evidence type="ECO:0000256" key="2">
    <source>
        <dbReference type="ARBA" id="ARBA00022692"/>
    </source>
</evidence>
<sequence>MENIRYDLITALPEIIILSMAMIVLIADLFLTKCSRIAIYGLSQFALLAAAYVTVTTHTTSVTYAFTGNFVDDPMADVLKLMMFLGTSLIFVYSRQYLQLRNMFRGEFYSLVLFALVGMMIMVSGQSMLTLYVGLELLSLSLYALVALDRDNARATEAAMKYFVLGALASGMLLYGMSMVYGMTGSLNISDIHAALMSGAAIHSVLILGLVFIVAGLAFKLGAVPFQMWVPDVYEGSPTAMTMLISSVPKLAAFAFIIRMLVQGLQTLVVDWQQMLMIMAVLSIILGNITAIAQTNLKRMLAYSTISHVGFVLYGLMSASMNGFISAMFYVVSYVIMTLAGFGMILLLSRKGFEAESLNDLKGLNQRSPWHAFLMLIVMFSMAGVPPTLGFYAKFTVLQAALQAGYLWLVVFAVLMAVIGAFYYLRVIKLMYFDEPIDHSPIEAPVDMRIALGVNALALLVIGLMPEGLMELCAYAISKSLS</sequence>
<organism evidence="7">
    <name type="scientific">mine drainage metagenome</name>
    <dbReference type="NCBI Taxonomy" id="410659"/>
    <lineage>
        <taxon>unclassified sequences</taxon>
        <taxon>metagenomes</taxon>
        <taxon>ecological metagenomes</taxon>
    </lineage>
</organism>
<feature type="transmembrane region" description="Helical" evidence="5">
    <location>
        <begin position="75"/>
        <end position="94"/>
    </location>
</feature>
<dbReference type="GO" id="GO:0016491">
    <property type="term" value="F:oxidoreductase activity"/>
    <property type="evidence" value="ECO:0007669"/>
    <property type="project" value="UniProtKB-KW"/>
</dbReference>
<feature type="transmembrane region" description="Helical" evidence="5">
    <location>
        <begin position="240"/>
        <end position="262"/>
    </location>
</feature>
<keyword evidence="3 5" id="KW-1133">Transmembrane helix</keyword>
<feature type="transmembrane region" description="Helical" evidence="5">
    <location>
        <begin position="106"/>
        <end position="123"/>
    </location>
</feature>
<feature type="transmembrane region" description="Helical" evidence="5">
    <location>
        <begin position="370"/>
        <end position="393"/>
    </location>
</feature>
<dbReference type="EMBL" id="MLJW01000222">
    <property type="protein sequence ID" value="OIQ92801.1"/>
    <property type="molecule type" value="Genomic_DNA"/>
</dbReference>
<gene>
    <name evidence="7" type="primary">nuoN_11</name>
    <name evidence="7" type="ORF">GALL_252430</name>
</gene>
<feature type="transmembrane region" description="Helical" evidence="5">
    <location>
        <begin position="405"/>
        <end position="425"/>
    </location>
</feature>
<dbReference type="NCBIfam" id="NF004442">
    <property type="entry name" value="PRK05777.1-5"/>
    <property type="match status" value="1"/>
</dbReference>
<feature type="transmembrane region" description="Helical" evidence="5">
    <location>
        <begin position="12"/>
        <end position="30"/>
    </location>
</feature>
<feature type="transmembrane region" description="Helical" evidence="5">
    <location>
        <begin position="300"/>
        <end position="321"/>
    </location>
</feature>
<evidence type="ECO:0000256" key="1">
    <source>
        <dbReference type="ARBA" id="ARBA00004141"/>
    </source>
</evidence>
<feature type="domain" description="NADH:quinone oxidoreductase/Mrp antiporter transmembrane" evidence="6">
    <location>
        <begin position="127"/>
        <end position="419"/>
    </location>
</feature>
<feature type="transmembrane region" description="Helical" evidence="5">
    <location>
        <begin position="129"/>
        <end position="148"/>
    </location>
</feature>
<dbReference type="Pfam" id="PF00361">
    <property type="entry name" value="Proton_antipo_M"/>
    <property type="match status" value="1"/>
</dbReference>
<protein>
    <submittedName>
        <fullName evidence="7">NADH-quinone oxidoreductase subunit N</fullName>
        <ecNumber evidence="7">1.6.5.11</ecNumber>
    </submittedName>
</protein>
<dbReference type="GO" id="GO:0016020">
    <property type="term" value="C:membrane"/>
    <property type="evidence" value="ECO:0007669"/>
    <property type="project" value="UniProtKB-SubCell"/>
</dbReference>
<evidence type="ECO:0000259" key="6">
    <source>
        <dbReference type="Pfam" id="PF00361"/>
    </source>
</evidence>
<dbReference type="AlphaFoldDB" id="A0A1J5RAG6"/>
<reference evidence="7" key="1">
    <citation type="submission" date="2016-10" db="EMBL/GenBank/DDBJ databases">
        <title>Sequence of Gallionella enrichment culture.</title>
        <authorList>
            <person name="Poehlein A."/>
            <person name="Muehling M."/>
            <person name="Daniel R."/>
        </authorList>
    </citation>
    <scope>NUCLEOTIDE SEQUENCE</scope>
</reference>
<accession>A0A1J5RAG6</accession>
<keyword evidence="4 5" id="KW-0472">Membrane</keyword>
<feature type="transmembrane region" description="Helical" evidence="5">
    <location>
        <begin position="327"/>
        <end position="349"/>
    </location>
</feature>
<evidence type="ECO:0000313" key="7">
    <source>
        <dbReference type="EMBL" id="OIQ92801.1"/>
    </source>
</evidence>
<dbReference type="GO" id="GO:0042773">
    <property type="term" value="P:ATP synthesis coupled electron transport"/>
    <property type="evidence" value="ECO:0007669"/>
    <property type="project" value="InterPro"/>
</dbReference>
<keyword evidence="2 5" id="KW-0812">Transmembrane</keyword>
<dbReference type="PANTHER" id="PTHR22773">
    <property type="entry name" value="NADH DEHYDROGENASE"/>
    <property type="match status" value="1"/>
</dbReference>
<proteinExistence type="inferred from homology"/>
<comment type="subcellular location">
    <subcellularLocation>
        <location evidence="1">Membrane</location>
        <topology evidence="1">Multi-pass membrane protein</topology>
    </subcellularLocation>
</comment>
<feature type="transmembrane region" description="Helical" evidence="5">
    <location>
        <begin position="37"/>
        <end position="55"/>
    </location>
</feature>
<comment type="caution">
    <text evidence="7">The sequence shown here is derived from an EMBL/GenBank/DDBJ whole genome shotgun (WGS) entry which is preliminary data.</text>
</comment>
<feature type="transmembrane region" description="Helical" evidence="5">
    <location>
        <begin position="274"/>
        <end position="293"/>
    </location>
</feature>
<evidence type="ECO:0000256" key="4">
    <source>
        <dbReference type="ARBA" id="ARBA00023136"/>
    </source>
</evidence>
<feature type="transmembrane region" description="Helical" evidence="5">
    <location>
        <begin position="160"/>
        <end position="183"/>
    </location>
</feature>
<dbReference type="GO" id="GO:0008137">
    <property type="term" value="F:NADH dehydrogenase (ubiquinone) activity"/>
    <property type="evidence" value="ECO:0007669"/>
    <property type="project" value="InterPro"/>
</dbReference>
<dbReference type="HAMAP" id="MF_00445">
    <property type="entry name" value="NDH1_NuoN_1"/>
    <property type="match status" value="1"/>
</dbReference>
<dbReference type="InterPro" id="IPR010096">
    <property type="entry name" value="NADH-Q_OxRdtase_suN/2"/>
</dbReference>
<evidence type="ECO:0000256" key="5">
    <source>
        <dbReference type="SAM" id="Phobius"/>
    </source>
</evidence>
<feature type="transmembrane region" description="Helical" evidence="5">
    <location>
        <begin position="195"/>
        <end position="219"/>
    </location>
</feature>
<dbReference type="InterPro" id="IPR001750">
    <property type="entry name" value="ND/Mrp_TM"/>
</dbReference>
<dbReference type="NCBIfam" id="TIGR01770">
    <property type="entry name" value="NDH_I_N"/>
    <property type="match status" value="1"/>
</dbReference>
<dbReference type="EC" id="1.6.5.11" evidence="7"/>
<keyword evidence="7" id="KW-0560">Oxidoreductase</keyword>
<name>A0A1J5RAG6_9ZZZZ</name>
<evidence type="ECO:0000256" key="3">
    <source>
        <dbReference type="ARBA" id="ARBA00022989"/>
    </source>
</evidence>